<evidence type="ECO:0000313" key="2">
    <source>
        <dbReference type="Proteomes" id="UP000887226"/>
    </source>
</evidence>
<evidence type="ECO:0000313" key="1">
    <source>
        <dbReference type="EMBL" id="KAG9239873.1"/>
    </source>
</evidence>
<accession>A0A9P7YTU0</accession>
<sequence>MFFFNKETIFEETSEISAGHYKAVEAWEAHGGNAAAAAAEGLNLVENDAVAGKGIVYMERICFRARALLEAMHQLKPCKLTCFGKMEPGFTEAFELLIGDVKTFGRALRAGRNTEHYVLKGIDVAGEVSMARKTYGTVLEALLELADGREARIGLTAFASKPEAKHKHVVRTVLGLLPQLQEALQTVLVPMERIKVMEGWPPAWCTVVAGGTSEAWHINSRFNGCLIAWTGRSSEKKAKKYMTRS</sequence>
<proteinExistence type="predicted"/>
<name>A0A9P7YTU0_9HELO</name>
<reference evidence="1" key="1">
    <citation type="journal article" date="2021" name="IMA Fungus">
        <title>Genomic characterization of three marine fungi, including Emericellopsis atlantica sp. nov. with signatures of a generalist lifestyle and marine biomass degradation.</title>
        <authorList>
            <person name="Hagestad O.C."/>
            <person name="Hou L."/>
            <person name="Andersen J.H."/>
            <person name="Hansen E.H."/>
            <person name="Altermark B."/>
            <person name="Li C."/>
            <person name="Kuhnert E."/>
            <person name="Cox R.J."/>
            <person name="Crous P.W."/>
            <person name="Spatafora J.W."/>
            <person name="Lail K."/>
            <person name="Amirebrahimi M."/>
            <person name="Lipzen A."/>
            <person name="Pangilinan J."/>
            <person name="Andreopoulos W."/>
            <person name="Hayes R.D."/>
            <person name="Ng V."/>
            <person name="Grigoriev I.V."/>
            <person name="Jackson S.A."/>
            <person name="Sutton T.D.S."/>
            <person name="Dobson A.D.W."/>
            <person name="Rama T."/>
        </authorList>
    </citation>
    <scope>NUCLEOTIDE SEQUENCE</scope>
    <source>
        <strain evidence="1">TRa3180A</strain>
    </source>
</reference>
<dbReference type="Proteomes" id="UP000887226">
    <property type="component" value="Unassembled WGS sequence"/>
</dbReference>
<gene>
    <name evidence="1" type="ORF">BJ878DRAFT_530088</name>
</gene>
<protein>
    <submittedName>
        <fullName evidence="1">Uncharacterized protein</fullName>
    </submittedName>
</protein>
<dbReference type="EMBL" id="MU254777">
    <property type="protein sequence ID" value="KAG9239873.1"/>
    <property type="molecule type" value="Genomic_DNA"/>
</dbReference>
<dbReference type="AlphaFoldDB" id="A0A9P7YTU0"/>
<organism evidence="1 2">
    <name type="scientific">Calycina marina</name>
    <dbReference type="NCBI Taxonomy" id="1763456"/>
    <lineage>
        <taxon>Eukaryota</taxon>
        <taxon>Fungi</taxon>
        <taxon>Dikarya</taxon>
        <taxon>Ascomycota</taxon>
        <taxon>Pezizomycotina</taxon>
        <taxon>Leotiomycetes</taxon>
        <taxon>Helotiales</taxon>
        <taxon>Pezizellaceae</taxon>
        <taxon>Calycina</taxon>
    </lineage>
</organism>
<comment type="caution">
    <text evidence="1">The sequence shown here is derived from an EMBL/GenBank/DDBJ whole genome shotgun (WGS) entry which is preliminary data.</text>
</comment>
<keyword evidence="2" id="KW-1185">Reference proteome</keyword>